<evidence type="ECO:0000256" key="4">
    <source>
        <dbReference type="ARBA" id="ARBA00022553"/>
    </source>
</evidence>
<gene>
    <name evidence="16" type="primary">nqrC</name>
    <name evidence="19" type="ORF">NFC81_06020</name>
</gene>
<dbReference type="GO" id="GO:0005886">
    <property type="term" value="C:plasma membrane"/>
    <property type="evidence" value="ECO:0007669"/>
    <property type="project" value="UniProtKB-SubCell"/>
</dbReference>
<evidence type="ECO:0000313" key="19">
    <source>
        <dbReference type="EMBL" id="WLD59334.1"/>
    </source>
</evidence>
<keyword evidence="4 16" id="KW-0597">Phosphoprotein</keyword>
<reference evidence="19" key="1">
    <citation type="submission" date="2022-07" db="EMBL/GenBank/DDBJ databases">
        <title>Complete genome sequence of Salinispirillum sp. LH10-3-1 capable of multiple carbohydrate inversion isolated from a soda lake.</title>
        <authorList>
            <person name="Liu J."/>
            <person name="Zhai Y."/>
            <person name="Zhang H."/>
            <person name="Yang H."/>
            <person name="Qu J."/>
            <person name="Li J."/>
        </authorList>
    </citation>
    <scope>NUCLEOTIDE SEQUENCE</scope>
    <source>
        <strain evidence="19">LH 10-3-1</strain>
    </source>
</reference>
<evidence type="ECO:0000256" key="8">
    <source>
        <dbReference type="ARBA" id="ARBA00022967"/>
    </source>
</evidence>
<dbReference type="EC" id="7.2.1.1" evidence="16 17"/>
<evidence type="ECO:0000256" key="16">
    <source>
        <dbReference type="HAMAP-Rule" id="MF_00427"/>
    </source>
</evidence>
<keyword evidence="12 16" id="KW-0406">Ion transport</keyword>
<comment type="similarity">
    <text evidence="16 17">Belongs to the NqrC family.</text>
</comment>
<dbReference type="PANTHER" id="PTHR37838">
    <property type="entry name" value="NA(+)-TRANSLOCATING NADH-QUINONE REDUCTASE SUBUNIT C"/>
    <property type="match status" value="1"/>
</dbReference>
<evidence type="ECO:0000256" key="2">
    <source>
        <dbReference type="ARBA" id="ARBA00022475"/>
    </source>
</evidence>
<dbReference type="InterPro" id="IPR007329">
    <property type="entry name" value="FMN-bd"/>
</dbReference>
<keyword evidence="8 16" id="KW-1278">Translocase</keyword>
<evidence type="ECO:0000256" key="10">
    <source>
        <dbReference type="ARBA" id="ARBA00023027"/>
    </source>
</evidence>
<comment type="function">
    <text evidence="16">NQR complex catalyzes the reduction of ubiquinone-1 to ubiquinol by two successive reactions, coupled with the transport of Na(+) ions from the cytoplasm to the periplasm. NqrA to NqrE are probably involved in the second step, the conversion of ubisemiquinone to ubiquinol.</text>
</comment>
<dbReference type="PANTHER" id="PTHR37838:SF1">
    <property type="entry name" value="NA(+)-TRANSLOCATING NADH-QUINONE REDUCTASE SUBUNIT C"/>
    <property type="match status" value="1"/>
</dbReference>
<evidence type="ECO:0000256" key="12">
    <source>
        <dbReference type="ARBA" id="ARBA00023065"/>
    </source>
</evidence>
<evidence type="ECO:0000256" key="13">
    <source>
        <dbReference type="ARBA" id="ARBA00023075"/>
    </source>
</evidence>
<keyword evidence="13 16" id="KW-0830">Ubiquinone</keyword>
<evidence type="ECO:0000256" key="9">
    <source>
        <dbReference type="ARBA" id="ARBA00022989"/>
    </source>
</evidence>
<keyword evidence="1 16" id="KW-0813">Transport</keyword>
<protein>
    <recommendedName>
        <fullName evidence="16 17">Na(+)-translocating NADH-quinone reductase subunit C</fullName>
        <shortName evidence="16 17">Na(+)-NQR subunit C</shortName>
        <shortName evidence="16 17">Na(+)-translocating NQR subunit C</shortName>
        <ecNumber evidence="16 17">7.2.1.1</ecNumber>
    </recommendedName>
    <alternativeName>
        <fullName evidence="16 17">NQR complex subunit C</fullName>
    </alternativeName>
    <alternativeName>
        <fullName evidence="16 17">NQR-1 subunit C</fullName>
    </alternativeName>
</protein>
<dbReference type="NCBIfam" id="TIGR01938">
    <property type="entry name" value="nqrC"/>
    <property type="match status" value="1"/>
</dbReference>
<keyword evidence="11 16" id="KW-0915">Sodium</keyword>
<dbReference type="AlphaFoldDB" id="A0AB38YIT1"/>
<feature type="modified residue" description="FMN phosphoryl threonine" evidence="16">
    <location>
        <position position="229"/>
    </location>
</feature>
<evidence type="ECO:0000256" key="1">
    <source>
        <dbReference type="ARBA" id="ARBA00022448"/>
    </source>
</evidence>
<keyword evidence="3" id="KW-0997">Cell inner membrane</keyword>
<comment type="cofactor">
    <cofactor evidence="16 17">
        <name>FMN</name>
        <dbReference type="ChEBI" id="CHEBI:58210"/>
    </cofactor>
</comment>
<comment type="subcellular location">
    <subcellularLocation>
        <location evidence="16">Cell membrane</location>
        <topology evidence="16">Single-pass membrane protein</topology>
    </subcellularLocation>
</comment>
<dbReference type="RefSeq" id="WP_304996625.1">
    <property type="nucleotide sequence ID" value="NZ_CP101717.1"/>
</dbReference>
<dbReference type="InterPro" id="IPR010204">
    <property type="entry name" value="NqrC"/>
</dbReference>
<keyword evidence="10 16" id="KW-0520">NAD</keyword>
<dbReference type="HAMAP" id="MF_00427">
    <property type="entry name" value="NqrC"/>
    <property type="match status" value="1"/>
</dbReference>
<evidence type="ECO:0000256" key="6">
    <source>
        <dbReference type="ARBA" id="ARBA00022643"/>
    </source>
</evidence>
<dbReference type="GO" id="GO:0010181">
    <property type="term" value="F:FMN binding"/>
    <property type="evidence" value="ECO:0007669"/>
    <property type="project" value="UniProtKB-UniRule"/>
</dbReference>
<comment type="caution">
    <text evidence="16">Lacks conserved residue(s) required for the propagation of feature annotation.</text>
</comment>
<dbReference type="GO" id="GO:0006814">
    <property type="term" value="P:sodium ion transport"/>
    <property type="evidence" value="ECO:0007669"/>
    <property type="project" value="UniProtKB-UniRule"/>
</dbReference>
<keyword evidence="14 16" id="KW-0472">Membrane</keyword>
<dbReference type="SMART" id="SM00900">
    <property type="entry name" value="FMN_bind"/>
    <property type="match status" value="1"/>
</dbReference>
<dbReference type="Pfam" id="PF04205">
    <property type="entry name" value="FMN_bind"/>
    <property type="match status" value="1"/>
</dbReference>
<dbReference type="GO" id="GO:0016655">
    <property type="term" value="F:oxidoreductase activity, acting on NAD(P)H, quinone or similar compound as acceptor"/>
    <property type="evidence" value="ECO:0007669"/>
    <property type="project" value="UniProtKB-UniRule"/>
</dbReference>
<proteinExistence type="inferred from homology"/>
<evidence type="ECO:0000256" key="17">
    <source>
        <dbReference type="PIRNR" id="PIRNR009437"/>
    </source>
</evidence>
<keyword evidence="2 16" id="KW-1003">Cell membrane</keyword>
<accession>A0AB38YIT1</accession>
<keyword evidence="9 16" id="KW-1133">Transmembrane helix</keyword>
<feature type="domain" description="FMN-binding" evidence="18">
    <location>
        <begin position="144"/>
        <end position="246"/>
    </location>
</feature>
<keyword evidence="6 16" id="KW-0288">FMN</keyword>
<evidence type="ECO:0000256" key="5">
    <source>
        <dbReference type="ARBA" id="ARBA00022630"/>
    </source>
</evidence>
<comment type="subunit">
    <text evidence="16 17">Composed of six subunits; NqrA, NqrB, NqrC, NqrD, NqrE and NqrF.</text>
</comment>
<evidence type="ECO:0000256" key="7">
    <source>
        <dbReference type="ARBA" id="ARBA00022692"/>
    </source>
</evidence>
<organism evidence="19">
    <name type="scientific">Salinispirillum sp. LH 10-3-1</name>
    <dbReference type="NCBI Taxonomy" id="2952525"/>
    <lineage>
        <taxon>Bacteria</taxon>
        <taxon>Pseudomonadati</taxon>
        <taxon>Pseudomonadota</taxon>
        <taxon>Gammaproteobacteria</taxon>
        <taxon>Oceanospirillales</taxon>
        <taxon>Saccharospirillaceae</taxon>
        <taxon>Salinispirillum</taxon>
    </lineage>
</organism>
<dbReference type="PIRSF" id="PIRSF009437">
    <property type="entry name" value="NQR-1_subunit_C"/>
    <property type="match status" value="1"/>
</dbReference>
<evidence type="ECO:0000256" key="11">
    <source>
        <dbReference type="ARBA" id="ARBA00023053"/>
    </source>
</evidence>
<keyword evidence="15 16" id="KW-0739">Sodium transport</keyword>
<dbReference type="EMBL" id="CP101717">
    <property type="protein sequence ID" value="WLD59334.1"/>
    <property type="molecule type" value="Genomic_DNA"/>
</dbReference>
<evidence type="ECO:0000256" key="15">
    <source>
        <dbReference type="ARBA" id="ARBA00023201"/>
    </source>
</evidence>
<evidence type="ECO:0000259" key="18">
    <source>
        <dbReference type="SMART" id="SM00900"/>
    </source>
</evidence>
<evidence type="ECO:0000256" key="3">
    <source>
        <dbReference type="ARBA" id="ARBA00022519"/>
    </source>
</evidence>
<sequence length="260" mass="28951">MSKRKDSIQHTLLVAFLVCLVCAIVVSAAAVSLRPMQQQNVVEDMKRNILAAAGMLDTGRSVAEQFEIIETRVIELATGQFADHINPDEFDQRKAAQDPELSRRLTPDADMAGIRRLEDYSLVYIVRGADDGIETLILPVRGYGLWSTMYGFLALEGDLNTVTGLGFYEHAETPGLGGEIDNPRWQQQWIGRKVFDANDDLALSVRRGQAERSNDFERDHYIDGLSGATLTSRGVDGMIRFWLGRDGFRPFLDNLQAGEA</sequence>
<name>A0AB38YIT1_9GAMM</name>
<keyword evidence="7 16" id="KW-0812">Transmembrane</keyword>
<comment type="catalytic activity">
    <reaction evidence="16 17">
        <text>a ubiquinone + n Na(+)(in) + NADH + H(+) = a ubiquinol + n Na(+)(out) + NAD(+)</text>
        <dbReference type="Rhea" id="RHEA:47748"/>
        <dbReference type="Rhea" id="RHEA-COMP:9565"/>
        <dbReference type="Rhea" id="RHEA-COMP:9566"/>
        <dbReference type="ChEBI" id="CHEBI:15378"/>
        <dbReference type="ChEBI" id="CHEBI:16389"/>
        <dbReference type="ChEBI" id="CHEBI:17976"/>
        <dbReference type="ChEBI" id="CHEBI:29101"/>
        <dbReference type="ChEBI" id="CHEBI:57540"/>
        <dbReference type="ChEBI" id="CHEBI:57945"/>
        <dbReference type="EC" id="7.2.1.1"/>
    </reaction>
</comment>
<dbReference type="NCBIfam" id="NF003749">
    <property type="entry name" value="PRK05346.1-5"/>
    <property type="match status" value="1"/>
</dbReference>
<evidence type="ECO:0000256" key="14">
    <source>
        <dbReference type="ARBA" id="ARBA00023136"/>
    </source>
</evidence>
<keyword evidence="5 16" id="KW-0285">Flavoprotein</keyword>